<dbReference type="NCBIfam" id="NF042934">
    <property type="entry name" value="cis_reg_atten"/>
    <property type="match status" value="1"/>
</dbReference>
<evidence type="ECO:0000256" key="1">
    <source>
        <dbReference type="SAM" id="MobiDB-lite"/>
    </source>
</evidence>
<dbReference type="EMBL" id="WIXO01000001">
    <property type="protein sequence ID" value="MTE19221.1"/>
    <property type="molecule type" value="Genomic_DNA"/>
</dbReference>
<dbReference type="Proteomes" id="UP000473014">
    <property type="component" value="Unassembled WGS sequence"/>
</dbReference>
<dbReference type="OrthoDB" id="4275057at2"/>
<reference evidence="2 3" key="1">
    <citation type="submission" date="2019-11" db="EMBL/GenBank/DDBJ databases">
        <authorList>
            <person name="Yuan L."/>
        </authorList>
    </citation>
    <scope>NUCLEOTIDE SEQUENCE [LARGE SCALE GENOMIC DNA]</scope>
    <source>
        <strain evidence="2 3">TRM43335</strain>
    </source>
</reference>
<comment type="caution">
    <text evidence="2">The sequence shown here is derived from an EMBL/GenBank/DDBJ whole genome shotgun (WGS) entry which is preliminary data.</text>
</comment>
<keyword evidence="3" id="KW-1185">Reference proteome</keyword>
<protein>
    <submittedName>
        <fullName evidence="2">Uncharacterized protein</fullName>
    </submittedName>
</protein>
<dbReference type="InterPro" id="IPR049979">
    <property type="entry name" value="Cys_resp_CS_actino"/>
</dbReference>
<feature type="region of interest" description="Disordered" evidence="1">
    <location>
        <begin position="1"/>
        <end position="31"/>
    </location>
</feature>
<proteinExistence type="predicted"/>
<organism evidence="2 3">
    <name type="scientific">Streptomyces taklimakanensis</name>
    <dbReference type="NCBI Taxonomy" id="2569853"/>
    <lineage>
        <taxon>Bacteria</taxon>
        <taxon>Bacillati</taxon>
        <taxon>Actinomycetota</taxon>
        <taxon>Actinomycetes</taxon>
        <taxon>Kitasatosporales</taxon>
        <taxon>Streptomycetaceae</taxon>
        <taxon>Streptomyces</taxon>
    </lineage>
</organism>
<evidence type="ECO:0000313" key="2">
    <source>
        <dbReference type="EMBL" id="MTE19221.1"/>
    </source>
</evidence>
<name>A0A6G2BAC1_9ACTN</name>
<accession>A0A6G2BAC1</accession>
<feature type="compositionally biased region" description="Basic and acidic residues" evidence="1">
    <location>
        <begin position="12"/>
        <end position="23"/>
    </location>
</feature>
<gene>
    <name evidence="2" type="ORF">F0L17_08795</name>
</gene>
<sequence>MGPPSGSAVGNRYDEPMVNHDVSDNNPGTPPGTLLVARLHVDLCRIASAMGAPRRGEGTCRRRAARG</sequence>
<evidence type="ECO:0000313" key="3">
    <source>
        <dbReference type="Proteomes" id="UP000473014"/>
    </source>
</evidence>
<dbReference type="AlphaFoldDB" id="A0A6G2BAC1"/>